<dbReference type="Proteomes" id="UP000828390">
    <property type="component" value="Unassembled WGS sequence"/>
</dbReference>
<gene>
    <name evidence="2" type="ORF">DPMN_121861</name>
</gene>
<comment type="caution">
    <text evidence="2">The sequence shown here is derived from an EMBL/GenBank/DDBJ whole genome shotgun (WGS) entry which is preliminary data.</text>
</comment>
<accession>A0A9D4JTY5</accession>
<evidence type="ECO:0000256" key="1">
    <source>
        <dbReference type="SAM" id="MobiDB-lite"/>
    </source>
</evidence>
<dbReference type="EMBL" id="JAIWYP010000005">
    <property type="protein sequence ID" value="KAH3820117.1"/>
    <property type="molecule type" value="Genomic_DNA"/>
</dbReference>
<protein>
    <submittedName>
        <fullName evidence="2">Uncharacterized protein</fullName>
    </submittedName>
</protein>
<keyword evidence="3" id="KW-1185">Reference proteome</keyword>
<evidence type="ECO:0000313" key="3">
    <source>
        <dbReference type="Proteomes" id="UP000828390"/>
    </source>
</evidence>
<name>A0A9D4JTY5_DREPO</name>
<reference evidence="2" key="2">
    <citation type="submission" date="2020-11" db="EMBL/GenBank/DDBJ databases">
        <authorList>
            <person name="McCartney M.A."/>
            <person name="Auch B."/>
            <person name="Kono T."/>
            <person name="Mallez S."/>
            <person name="Becker A."/>
            <person name="Gohl D.M."/>
            <person name="Silverstein K.A.T."/>
            <person name="Koren S."/>
            <person name="Bechman K.B."/>
            <person name="Herman A."/>
            <person name="Abrahante J.E."/>
            <person name="Garbe J."/>
        </authorList>
    </citation>
    <scope>NUCLEOTIDE SEQUENCE</scope>
    <source>
        <strain evidence="2">Duluth1</strain>
        <tissue evidence="2">Whole animal</tissue>
    </source>
</reference>
<reference evidence="2" key="1">
    <citation type="journal article" date="2019" name="bioRxiv">
        <title>The Genome of the Zebra Mussel, Dreissena polymorpha: A Resource for Invasive Species Research.</title>
        <authorList>
            <person name="McCartney M.A."/>
            <person name="Auch B."/>
            <person name="Kono T."/>
            <person name="Mallez S."/>
            <person name="Zhang Y."/>
            <person name="Obille A."/>
            <person name="Becker A."/>
            <person name="Abrahante J.E."/>
            <person name="Garbe J."/>
            <person name="Badalamenti J.P."/>
            <person name="Herman A."/>
            <person name="Mangelson H."/>
            <person name="Liachko I."/>
            <person name="Sullivan S."/>
            <person name="Sone E.D."/>
            <person name="Koren S."/>
            <person name="Silverstein K.A.T."/>
            <person name="Beckman K.B."/>
            <person name="Gohl D.M."/>
        </authorList>
    </citation>
    <scope>NUCLEOTIDE SEQUENCE</scope>
    <source>
        <strain evidence="2">Duluth1</strain>
        <tissue evidence="2">Whole animal</tissue>
    </source>
</reference>
<sequence>MTQKICMNIQLLASLTSDTKELTCSNKFLTKFYDDHKKINSLAPGGHDFQQTGTIFNLIQDIIETNVLTKFHEDWTINLTFRVLTTKMPRPLHGGHVFQPTNHFRIRRRYYWDKSCFKFHEDRTINVVSRVLTRQMLTPHNGRRTKGNHKSSQRAHCAQIS</sequence>
<proteinExistence type="predicted"/>
<feature type="region of interest" description="Disordered" evidence="1">
    <location>
        <begin position="139"/>
        <end position="161"/>
    </location>
</feature>
<organism evidence="2 3">
    <name type="scientific">Dreissena polymorpha</name>
    <name type="common">Zebra mussel</name>
    <name type="synonym">Mytilus polymorpha</name>
    <dbReference type="NCBI Taxonomy" id="45954"/>
    <lineage>
        <taxon>Eukaryota</taxon>
        <taxon>Metazoa</taxon>
        <taxon>Spiralia</taxon>
        <taxon>Lophotrochozoa</taxon>
        <taxon>Mollusca</taxon>
        <taxon>Bivalvia</taxon>
        <taxon>Autobranchia</taxon>
        <taxon>Heteroconchia</taxon>
        <taxon>Euheterodonta</taxon>
        <taxon>Imparidentia</taxon>
        <taxon>Neoheterodontei</taxon>
        <taxon>Myida</taxon>
        <taxon>Dreissenoidea</taxon>
        <taxon>Dreissenidae</taxon>
        <taxon>Dreissena</taxon>
    </lineage>
</organism>
<evidence type="ECO:0000313" key="2">
    <source>
        <dbReference type="EMBL" id="KAH3820117.1"/>
    </source>
</evidence>
<feature type="compositionally biased region" description="Basic residues" evidence="1">
    <location>
        <begin position="141"/>
        <end position="153"/>
    </location>
</feature>
<dbReference type="AlphaFoldDB" id="A0A9D4JTY5"/>